<dbReference type="SUPFAM" id="SSF46626">
    <property type="entry name" value="Cytochrome c"/>
    <property type="match status" value="3"/>
</dbReference>
<dbReference type="GO" id="GO:0046872">
    <property type="term" value="F:metal ion binding"/>
    <property type="evidence" value="ECO:0007669"/>
    <property type="project" value="UniProtKB-KW"/>
</dbReference>
<keyword evidence="3 4" id="KW-0408">Iron</keyword>
<dbReference type="EMBL" id="CP042997">
    <property type="protein sequence ID" value="QEH36868.1"/>
    <property type="molecule type" value="Genomic_DNA"/>
</dbReference>
<dbReference type="SUPFAM" id="SSF48695">
    <property type="entry name" value="Multiheme cytochromes"/>
    <property type="match status" value="1"/>
</dbReference>
<feature type="domain" description="Cytochrome c" evidence="8">
    <location>
        <begin position="506"/>
        <end position="630"/>
    </location>
</feature>
<organism evidence="9 10">
    <name type="scientific">Aquisphaera giovannonii</name>
    <dbReference type="NCBI Taxonomy" id="406548"/>
    <lineage>
        <taxon>Bacteria</taxon>
        <taxon>Pseudomonadati</taxon>
        <taxon>Planctomycetota</taxon>
        <taxon>Planctomycetia</taxon>
        <taxon>Isosphaerales</taxon>
        <taxon>Isosphaeraceae</taxon>
        <taxon>Aquisphaera</taxon>
    </lineage>
</organism>
<dbReference type="PROSITE" id="PS51007">
    <property type="entry name" value="CYTC"/>
    <property type="match status" value="3"/>
</dbReference>
<reference evidence="9 10" key="1">
    <citation type="submission" date="2019-08" db="EMBL/GenBank/DDBJ databases">
        <title>Deep-cultivation of Planctomycetes and their phenomic and genomic characterization uncovers novel biology.</title>
        <authorList>
            <person name="Wiegand S."/>
            <person name="Jogler M."/>
            <person name="Boedeker C."/>
            <person name="Pinto D."/>
            <person name="Vollmers J."/>
            <person name="Rivas-Marin E."/>
            <person name="Kohn T."/>
            <person name="Peeters S.H."/>
            <person name="Heuer A."/>
            <person name="Rast P."/>
            <person name="Oberbeckmann S."/>
            <person name="Bunk B."/>
            <person name="Jeske O."/>
            <person name="Meyerdierks A."/>
            <person name="Storesund J.E."/>
            <person name="Kallscheuer N."/>
            <person name="Luecker S."/>
            <person name="Lage O.M."/>
            <person name="Pohl T."/>
            <person name="Merkel B.J."/>
            <person name="Hornburger P."/>
            <person name="Mueller R.-W."/>
            <person name="Bruemmer F."/>
            <person name="Labrenz M."/>
            <person name="Spormann A.M."/>
            <person name="Op den Camp H."/>
            <person name="Overmann J."/>
            <person name="Amann R."/>
            <person name="Jetten M.S.M."/>
            <person name="Mascher T."/>
            <person name="Medema M.H."/>
            <person name="Devos D.P."/>
            <person name="Kaster A.-K."/>
            <person name="Ovreas L."/>
            <person name="Rohde M."/>
            <person name="Galperin M.Y."/>
            <person name="Jogler C."/>
        </authorList>
    </citation>
    <scope>NUCLEOTIDE SEQUENCE [LARGE SCALE GENOMIC DNA]</scope>
    <source>
        <strain evidence="9 10">OJF2</strain>
    </source>
</reference>
<keyword evidence="5" id="KW-0175">Coiled coil</keyword>
<dbReference type="RefSeq" id="WP_148596503.1">
    <property type="nucleotide sequence ID" value="NZ_CP042997.1"/>
</dbReference>
<evidence type="ECO:0000256" key="5">
    <source>
        <dbReference type="SAM" id="Coils"/>
    </source>
</evidence>
<keyword evidence="7" id="KW-0472">Membrane</keyword>
<feature type="compositionally biased region" description="Low complexity" evidence="6">
    <location>
        <begin position="1223"/>
        <end position="1236"/>
    </location>
</feature>
<keyword evidence="2 4" id="KW-0479">Metal-binding</keyword>
<evidence type="ECO:0000313" key="10">
    <source>
        <dbReference type="Proteomes" id="UP000324233"/>
    </source>
</evidence>
<dbReference type="InterPro" id="IPR036909">
    <property type="entry name" value="Cyt_c-like_dom_sf"/>
</dbReference>
<evidence type="ECO:0000256" key="1">
    <source>
        <dbReference type="ARBA" id="ARBA00022617"/>
    </source>
</evidence>
<dbReference type="InterPro" id="IPR009056">
    <property type="entry name" value="Cyt_c-like_dom"/>
</dbReference>
<dbReference type="GO" id="GO:0020037">
    <property type="term" value="F:heme binding"/>
    <property type="evidence" value="ECO:0007669"/>
    <property type="project" value="InterPro"/>
</dbReference>
<protein>
    <submittedName>
        <fullName evidence="9">Cytochrome c</fullName>
    </submittedName>
</protein>
<evidence type="ECO:0000259" key="8">
    <source>
        <dbReference type="PROSITE" id="PS51007"/>
    </source>
</evidence>
<feature type="domain" description="Cytochrome c" evidence="8">
    <location>
        <begin position="392"/>
        <end position="493"/>
    </location>
</feature>
<keyword evidence="1 4" id="KW-0349">Heme</keyword>
<feature type="transmembrane region" description="Helical" evidence="7">
    <location>
        <begin position="12"/>
        <end position="34"/>
    </location>
</feature>
<dbReference type="OrthoDB" id="9804649at2"/>
<feature type="region of interest" description="Disordered" evidence="6">
    <location>
        <begin position="1212"/>
        <end position="1245"/>
    </location>
</feature>
<dbReference type="GO" id="GO:0009055">
    <property type="term" value="F:electron transfer activity"/>
    <property type="evidence" value="ECO:0007669"/>
    <property type="project" value="InterPro"/>
</dbReference>
<evidence type="ECO:0000313" key="9">
    <source>
        <dbReference type="EMBL" id="QEH36868.1"/>
    </source>
</evidence>
<sequence length="1245" mass="138917">MPASEETYRSQPVLHIVFAVSSIAMTLAIVWMIMADHLRPWKEVQREFQRVERAKLEASEQEALTKQKETAQAKIESIDAEIKQAEANAGSRRAELRKVEGELAGLKANAEGLDTSRKFKKAELDSLRSFYDGMIERGEEGRARRYLNTTIADAEKQLGDLSRQLEQAQSDLKKKQAQKEELLGFVDRLTKDKEKYTRDYDRARRVLEQKEAQYFGIMAWLRGLPGIDMAASPTKIQQISLPDLTINYNFKEVPRYDRCTTCHQGIDRIGYDKDAAGQPMPEVFAAHPFLTNGALATDTKGRTVTAGLYLDPNGPHPINSFGCTICHGGQGSGTDFTFASHTPADPEEEEHWRAKYGWQEIHHWDYPMLPARFTESSCLKCHHQVTDIPQAKKLQAGYERIVRYGCTGCHTIGGEGSFGPDLTDERTVGPNLAHIGAKVSPEFVARWIKDPHAFRPDSRMPRFYGVSNNDAPEDQPKTDAEIQAITHYLFARSTPPENFDAPPAKTDPARGKELFLQKGCMACHQHRPYDPASVQPADREHLNPNYKPDPSATYDPAGFPEAVREYAKADYGPNLGNVAAKFRSEPDKGLKWLSNWIQNPEKYHPKSLMPNLQLAFQDAADIAAWLISVPGDWPVEVKVAPVSDGKVGPALDELVKLYVSKGGFKGREKDAKLVAVPLSEVDQFVARLSTEDKLDFVGEKTINRLGCFGCHSIPGFENAKPIGTPLNDWGIKSPTRLDYGHILEYLEDKPAAAGGDRDGTDKFYQEQLGHETRIGFLYQKLHRPRSYDFLKNKDRYKTWDDRLRMPQFAWANDPAAVEEVMTFILGLTGEKIASRYLAKTRYNEVKTALAKGSKVLNRYNCAGCHVLEMPKFIVPEGTKVADAFTDFKTNVRSSYNARAGDYIPQIYADLQFDPAKKLDAQNVEQELGLKPDEGTAPVTIEGMPIGLFEDELTVQLWKPVTIRGYTFNIGDNVTLDRTKIRQVPAVGGDFAWLFSTVAQEKAGTSFEAFWNRLPPPLLREGNKVQTPWLALFLLDPYAIRPAAQLRMPRFHYGKAMGTRSRETEEIADYFAARDGAEFPYQTIPQHQAGYIAERNGAHPNYLGAGWSMMANKSSPCIQCHAVGPYKPTGGEQVVNGPDLRQVASRFRPGFLETWIANPKRLVPYTAMPQNVAPRGDVQLPVPKTFEKQPLEMVRAIRDTLLNYANVVEQQLAAGANPQPPAAAQPGAQPSPTASAPPARPTGGGQ</sequence>
<dbReference type="Proteomes" id="UP000324233">
    <property type="component" value="Chromosome"/>
</dbReference>
<evidence type="ECO:0000256" key="2">
    <source>
        <dbReference type="ARBA" id="ARBA00022723"/>
    </source>
</evidence>
<accession>A0A5B9W8D4</accession>
<feature type="domain" description="Cytochrome c" evidence="8">
    <location>
        <begin position="1100"/>
        <end position="1208"/>
    </location>
</feature>
<feature type="coiled-coil region" evidence="5">
    <location>
        <begin position="61"/>
        <end position="116"/>
    </location>
</feature>
<keyword evidence="7" id="KW-1133">Transmembrane helix</keyword>
<evidence type="ECO:0000256" key="7">
    <source>
        <dbReference type="SAM" id="Phobius"/>
    </source>
</evidence>
<keyword evidence="7" id="KW-0812">Transmembrane</keyword>
<dbReference type="AlphaFoldDB" id="A0A5B9W8D4"/>
<evidence type="ECO:0000256" key="4">
    <source>
        <dbReference type="PROSITE-ProRule" id="PRU00433"/>
    </source>
</evidence>
<dbReference type="Gene3D" id="1.10.760.10">
    <property type="entry name" value="Cytochrome c-like domain"/>
    <property type="match status" value="3"/>
</dbReference>
<name>A0A5B9W8D4_9BACT</name>
<dbReference type="InterPro" id="IPR036280">
    <property type="entry name" value="Multihaem_cyt_sf"/>
</dbReference>
<feature type="coiled-coil region" evidence="5">
    <location>
        <begin position="151"/>
        <end position="213"/>
    </location>
</feature>
<gene>
    <name evidence="9" type="ORF">OJF2_54530</name>
</gene>
<evidence type="ECO:0000256" key="6">
    <source>
        <dbReference type="SAM" id="MobiDB-lite"/>
    </source>
</evidence>
<dbReference type="KEGG" id="agv:OJF2_54530"/>
<keyword evidence="10" id="KW-1185">Reference proteome</keyword>
<proteinExistence type="predicted"/>
<dbReference type="Pfam" id="PF00034">
    <property type="entry name" value="Cytochrom_C"/>
    <property type="match status" value="2"/>
</dbReference>
<evidence type="ECO:0000256" key="3">
    <source>
        <dbReference type="ARBA" id="ARBA00023004"/>
    </source>
</evidence>